<dbReference type="EMBL" id="SPUK01000006">
    <property type="protein sequence ID" value="TQV96543.1"/>
    <property type="molecule type" value="Genomic_DNA"/>
</dbReference>
<protein>
    <submittedName>
        <fullName evidence="2">Uncharacterized protein</fullName>
    </submittedName>
</protein>
<dbReference type="AlphaFoldDB" id="A0A545V4A0"/>
<accession>A0A545V4A0</accession>
<keyword evidence="3" id="KW-1185">Reference proteome</keyword>
<evidence type="ECO:0000256" key="1">
    <source>
        <dbReference type="SAM" id="MobiDB-lite"/>
    </source>
</evidence>
<sequence>MPKTSNMAWVFNSGPGRGAKRQQKSVQDQRTSNLAARHVEGIYNRSAEAGRVVRKWPGTPQVDKRLELLPSGPADPFSLYLRTAEYGVLTLFELGGCGSLISVRSQEVRILRTDTSYELSYWGINKVGGIARCSAPLLRCSLIHPCKGWRIDWFLYKRNCQFPCALRIIRI</sequence>
<feature type="region of interest" description="Disordered" evidence="1">
    <location>
        <begin position="1"/>
        <end position="31"/>
    </location>
</feature>
<name>A0A545V4A0_9HYPO</name>
<evidence type="ECO:0000313" key="3">
    <source>
        <dbReference type="Proteomes" id="UP000315783"/>
    </source>
</evidence>
<proteinExistence type="predicted"/>
<dbReference type="Proteomes" id="UP000315783">
    <property type="component" value="Unassembled WGS sequence"/>
</dbReference>
<gene>
    <name evidence="2" type="ORF">IF1G_05126</name>
</gene>
<comment type="caution">
    <text evidence="2">The sequence shown here is derived from an EMBL/GenBank/DDBJ whole genome shotgun (WGS) entry which is preliminary data.</text>
</comment>
<reference evidence="2 3" key="1">
    <citation type="journal article" date="2019" name="Appl. Microbiol. Biotechnol.">
        <title>Genome sequence of Isaria javanica and comparative genome analysis insights into family S53 peptidase evolution in fungal entomopathogens.</title>
        <authorList>
            <person name="Lin R."/>
            <person name="Zhang X."/>
            <person name="Xin B."/>
            <person name="Zou M."/>
            <person name="Gao Y."/>
            <person name="Qin F."/>
            <person name="Hu Q."/>
            <person name="Xie B."/>
            <person name="Cheng X."/>
        </authorList>
    </citation>
    <scope>NUCLEOTIDE SEQUENCE [LARGE SCALE GENOMIC DNA]</scope>
    <source>
        <strain evidence="2 3">IJ1G</strain>
    </source>
</reference>
<evidence type="ECO:0000313" key="2">
    <source>
        <dbReference type="EMBL" id="TQV96543.1"/>
    </source>
</evidence>
<organism evidence="2 3">
    <name type="scientific">Cordyceps javanica</name>
    <dbReference type="NCBI Taxonomy" id="43265"/>
    <lineage>
        <taxon>Eukaryota</taxon>
        <taxon>Fungi</taxon>
        <taxon>Dikarya</taxon>
        <taxon>Ascomycota</taxon>
        <taxon>Pezizomycotina</taxon>
        <taxon>Sordariomycetes</taxon>
        <taxon>Hypocreomycetidae</taxon>
        <taxon>Hypocreales</taxon>
        <taxon>Cordycipitaceae</taxon>
        <taxon>Cordyceps</taxon>
    </lineage>
</organism>